<dbReference type="EC" id="1.2.1.41" evidence="7"/>
<comment type="subcellular location">
    <subcellularLocation>
        <location evidence="7">Cytoplasm</location>
    </subcellularLocation>
</comment>
<reference evidence="9" key="1">
    <citation type="submission" date="2022-04" db="EMBL/GenBank/DDBJ databases">
        <title>Lysobacter sp. CAU 1642 isolated from sea sand.</title>
        <authorList>
            <person name="Kim W."/>
        </authorList>
    </citation>
    <scope>NUCLEOTIDE SEQUENCE</scope>
    <source>
        <strain evidence="9">CAU 1642</strain>
    </source>
</reference>
<keyword evidence="7" id="KW-0963">Cytoplasm</keyword>
<dbReference type="SUPFAM" id="SSF53720">
    <property type="entry name" value="ALDH-like"/>
    <property type="match status" value="1"/>
</dbReference>
<evidence type="ECO:0000256" key="4">
    <source>
        <dbReference type="ARBA" id="ARBA00022857"/>
    </source>
</evidence>
<dbReference type="Gene3D" id="3.40.309.10">
    <property type="entry name" value="Aldehyde Dehydrogenase, Chain A, domain 2"/>
    <property type="match status" value="1"/>
</dbReference>
<dbReference type="InterPro" id="IPR016161">
    <property type="entry name" value="Ald_DH/histidinol_DH"/>
</dbReference>
<evidence type="ECO:0000313" key="10">
    <source>
        <dbReference type="Proteomes" id="UP001431449"/>
    </source>
</evidence>
<dbReference type="Proteomes" id="UP001431449">
    <property type="component" value="Unassembled WGS sequence"/>
</dbReference>
<keyword evidence="4 7" id="KW-0521">NADP</keyword>
<keyword evidence="2 7" id="KW-0028">Amino-acid biosynthesis</keyword>
<dbReference type="CDD" id="cd07079">
    <property type="entry name" value="ALDH_F18-19_ProA-GPR"/>
    <property type="match status" value="1"/>
</dbReference>
<dbReference type="InterPro" id="IPR016162">
    <property type="entry name" value="Ald_DH_N"/>
</dbReference>
<comment type="catalytic activity">
    <reaction evidence="6 7">
        <text>L-glutamate 5-semialdehyde + phosphate + NADP(+) = L-glutamyl 5-phosphate + NADPH + H(+)</text>
        <dbReference type="Rhea" id="RHEA:19541"/>
        <dbReference type="ChEBI" id="CHEBI:15378"/>
        <dbReference type="ChEBI" id="CHEBI:43474"/>
        <dbReference type="ChEBI" id="CHEBI:57783"/>
        <dbReference type="ChEBI" id="CHEBI:58066"/>
        <dbReference type="ChEBI" id="CHEBI:58274"/>
        <dbReference type="ChEBI" id="CHEBI:58349"/>
        <dbReference type="EC" id="1.2.1.41"/>
    </reaction>
</comment>
<comment type="function">
    <text evidence="7">Catalyzes the NADPH-dependent reduction of L-glutamate 5-phosphate into L-glutamate 5-semialdehyde and phosphate. The product spontaneously undergoes cyclization to form 1-pyrroline-5-carboxylate.</text>
</comment>
<gene>
    <name evidence="7" type="primary">proA</name>
    <name evidence="9" type="ORF">M0G41_14170</name>
</gene>
<dbReference type="InterPro" id="IPR000965">
    <property type="entry name" value="GPR_dom"/>
</dbReference>
<evidence type="ECO:0000313" key="9">
    <source>
        <dbReference type="EMBL" id="MCK7594815.1"/>
    </source>
</evidence>
<dbReference type="HAMAP" id="MF_00412">
    <property type="entry name" value="ProA"/>
    <property type="match status" value="1"/>
</dbReference>
<dbReference type="NCBIfam" id="NF001221">
    <property type="entry name" value="PRK00197.1"/>
    <property type="match status" value="1"/>
</dbReference>
<dbReference type="PANTHER" id="PTHR11063:SF8">
    <property type="entry name" value="DELTA-1-PYRROLINE-5-CARBOXYLATE SYNTHASE"/>
    <property type="match status" value="1"/>
</dbReference>
<comment type="caution">
    <text evidence="9">The sequence shown here is derived from an EMBL/GenBank/DDBJ whole genome shotgun (WGS) entry which is preliminary data.</text>
</comment>
<dbReference type="EMBL" id="JALNMH010000012">
    <property type="protein sequence ID" value="MCK7594815.1"/>
    <property type="molecule type" value="Genomic_DNA"/>
</dbReference>
<dbReference type="RefSeq" id="WP_248210464.1">
    <property type="nucleotide sequence ID" value="NZ_JALNMH010000012.1"/>
</dbReference>
<accession>A0ABT0GJT5</accession>
<dbReference type="PIRSF" id="PIRSF000151">
    <property type="entry name" value="GPR"/>
    <property type="match status" value="1"/>
</dbReference>
<dbReference type="PROSITE" id="PS01223">
    <property type="entry name" value="PROA"/>
    <property type="match status" value="1"/>
</dbReference>
<dbReference type="NCBIfam" id="TIGR00407">
    <property type="entry name" value="proA"/>
    <property type="match status" value="1"/>
</dbReference>
<proteinExistence type="inferred from homology"/>
<sequence length="425" mass="45547">MSHPDLDSRLRAARDTLPSLVALDALQRNAVLESMAARLRGQAAHIEQANQRDLEAAEAAGRSAALIDRLRLDAPRIESLAQALEAIAILPDPLRDDSAPSLRADGLRIRRRPAPIGVIAMVYESRPNVTADAAALCFKAGNACVLRGGSEARHSNAAVAGALHLALAQHGIDPACVSVLDDPDRSMLHALLERDDLIDLVIPRGGEALIRHVVAHSRIPVIQHYKGVCHLFVDRDADPESAIRLLVDGKAMRPGVCNALECLLVDAGIAGDFLPRVGEAMKRHAVAVRACPRALPALPDASAAVEEDWGQEFLDRVLAVRVVDGLDAALAHIRQHGSHHTEVIATRDPDRAARFINEVDASAVMVNASSRFNDGGELGLGAEIGISTSKLHAYGPMGLESLTCRKWVVEGEGQVRHREAVIRDS</sequence>
<evidence type="ECO:0000256" key="5">
    <source>
        <dbReference type="ARBA" id="ARBA00023002"/>
    </source>
</evidence>
<dbReference type="Gene3D" id="3.40.605.10">
    <property type="entry name" value="Aldehyde Dehydrogenase, Chain A, domain 1"/>
    <property type="match status" value="1"/>
</dbReference>
<dbReference type="InterPro" id="IPR015590">
    <property type="entry name" value="Aldehyde_DH_dom"/>
</dbReference>
<evidence type="ECO:0000256" key="3">
    <source>
        <dbReference type="ARBA" id="ARBA00022650"/>
    </source>
</evidence>
<evidence type="ECO:0000259" key="8">
    <source>
        <dbReference type="Pfam" id="PF00171"/>
    </source>
</evidence>
<name>A0ABT0GJT5_9GAMM</name>
<dbReference type="PANTHER" id="PTHR11063">
    <property type="entry name" value="GLUTAMATE SEMIALDEHYDE DEHYDROGENASE"/>
    <property type="match status" value="1"/>
</dbReference>
<evidence type="ECO:0000256" key="2">
    <source>
        <dbReference type="ARBA" id="ARBA00022605"/>
    </source>
</evidence>
<keyword evidence="5 7" id="KW-0560">Oxidoreductase</keyword>
<comment type="pathway">
    <text evidence="1 7">Amino-acid biosynthesis; L-proline biosynthesis; L-glutamate 5-semialdehyde from L-glutamate: step 2/2.</text>
</comment>
<dbReference type="InterPro" id="IPR020593">
    <property type="entry name" value="G-glutamylP_reductase_CS"/>
</dbReference>
<dbReference type="InterPro" id="IPR016163">
    <property type="entry name" value="Ald_DH_C"/>
</dbReference>
<organism evidence="9 10">
    <name type="scientific">Pseudomarimonas salicorniae</name>
    <dbReference type="NCBI Taxonomy" id="2933270"/>
    <lineage>
        <taxon>Bacteria</taxon>
        <taxon>Pseudomonadati</taxon>
        <taxon>Pseudomonadota</taxon>
        <taxon>Gammaproteobacteria</taxon>
        <taxon>Lysobacterales</taxon>
        <taxon>Lysobacteraceae</taxon>
        <taxon>Pseudomarimonas</taxon>
    </lineage>
</organism>
<keyword evidence="10" id="KW-1185">Reference proteome</keyword>
<keyword evidence="3 7" id="KW-0641">Proline biosynthesis</keyword>
<evidence type="ECO:0000256" key="6">
    <source>
        <dbReference type="ARBA" id="ARBA00049024"/>
    </source>
</evidence>
<evidence type="ECO:0000256" key="7">
    <source>
        <dbReference type="HAMAP-Rule" id="MF_00412"/>
    </source>
</evidence>
<evidence type="ECO:0000256" key="1">
    <source>
        <dbReference type="ARBA" id="ARBA00004985"/>
    </source>
</evidence>
<dbReference type="Pfam" id="PF00171">
    <property type="entry name" value="Aldedh"/>
    <property type="match status" value="1"/>
</dbReference>
<dbReference type="InterPro" id="IPR012134">
    <property type="entry name" value="Glu-5-SA_DH"/>
</dbReference>
<dbReference type="GO" id="GO:0004350">
    <property type="term" value="F:glutamate-5-semialdehyde dehydrogenase activity"/>
    <property type="evidence" value="ECO:0007669"/>
    <property type="project" value="UniProtKB-EC"/>
</dbReference>
<feature type="domain" description="Aldehyde dehydrogenase" evidence="8">
    <location>
        <begin position="5"/>
        <end position="285"/>
    </location>
</feature>
<comment type="similarity">
    <text evidence="7">Belongs to the gamma-glutamyl phosphate reductase family.</text>
</comment>
<protein>
    <recommendedName>
        <fullName evidence="7">Gamma-glutamyl phosphate reductase</fullName>
        <shortName evidence="7">GPR</shortName>
        <ecNumber evidence="7">1.2.1.41</ecNumber>
    </recommendedName>
    <alternativeName>
        <fullName evidence="7">Glutamate-5-semialdehyde dehydrogenase</fullName>
    </alternativeName>
    <alternativeName>
        <fullName evidence="7">Glutamyl-gamma-semialdehyde dehydrogenase</fullName>
        <shortName evidence="7">GSA dehydrogenase</shortName>
    </alternativeName>
</protein>